<dbReference type="PANTHER" id="PTHR45872:SF1">
    <property type="entry name" value="RHO GUANINE NUCLEOTIDE EXCHANGE FACTOR 11"/>
    <property type="match status" value="1"/>
</dbReference>
<dbReference type="GO" id="GO:0007186">
    <property type="term" value="P:G protein-coupled receptor signaling pathway"/>
    <property type="evidence" value="ECO:0007669"/>
    <property type="project" value="TreeGrafter"/>
</dbReference>
<feature type="compositionally biased region" description="Polar residues" evidence="2">
    <location>
        <begin position="129"/>
        <end position="138"/>
    </location>
</feature>
<organism evidence="4 5">
    <name type="scientific">Electrophorus voltai</name>
    <dbReference type="NCBI Taxonomy" id="2609070"/>
    <lineage>
        <taxon>Eukaryota</taxon>
        <taxon>Metazoa</taxon>
        <taxon>Chordata</taxon>
        <taxon>Craniata</taxon>
        <taxon>Vertebrata</taxon>
        <taxon>Euteleostomi</taxon>
        <taxon>Actinopterygii</taxon>
        <taxon>Neopterygii</taxon>
        <taxon>Teleostei</taxon>
        <taxon>Ostariophysi</taxon>
        <taxon>Gymnotiformes</taxon>
        <taxon>Gymnotoidei</taxon>
        <taxon>Gymnotidae</taxon>
        <taxon>Electrophorus</taxon>
    </lineage>
</organism>
<reference evidence="4" key="1">
    <citation type="submission" date="2023-03" db="EMBL/GenBank/DDBJ databases">
        <title>Electrophorus voltai genome.</title>
        <authorList>
            <person name="Bian C."/>
        </authorList>
    </citation>
    <scope>NUCLEOTIDE SEQUENCE</scope>
    <source>
        <strain evidence="4">CB-2022</strain>
        <tissue evidence="4">Muscle</tissue>
    </source>
</reference>
<dbReference type="InterPro" id="IPR011993">
    <property type="entry name" value="PH-like_dom_sf"/>
</dbReference>
<evidence type="ECO:0000313" key="4">
    <source>
        <dbReference type="EMBL" id="KAK1783894.1"/>
    </source>
</evidence>
<feature type="non-terminal residue" evidence="4">
    <location>
        <position position="1"/>
    </location>
</feature>
<accession>A0AAD8YQ98</accession>
<dbReference type="PANTHER" id="PTHR45872">
    <property type="entry name" value="RHO GUANINE NUCLEOTIDE EXCHANGE FACTOR 2, ISOFORM D"/>
    <property type="match status" value="1"/>
</dbReference>
<dbReference type="AlphaFoldDB" id="A0AAD8YQ98"/>
<dbReference type="GO" id="GO:0001664">
    <property type="term" value="F:G protein-coupled receptor binding"/>
    <property type="evidence" value="ECO:0007669"/>
    <property type="project" value="TreeGrafter"/>
</dbReference>
<evidence type="ECO:0000256" key="2">
    <source>
        <dbReference type="SAM" id="MobiDB-lite"/>
    </source>
</evidence>
<evidence type="ECO:0000259" key="3">
    <source>
        <dbReference type="Pfam" id="PF17838"/>
    </source>
</evidence>
<evidence type="ECO:0000313" key="5">
    <source>
        <dbReference type="Proteomes" id="UP001239994"/>
    </source>
</evidence>
<dbReference type="InterPro" id="IPR041020">
    <property type="entry name" value="PH_16"/>
</dbReference>
<feature type="region of interest" description="Disordered" evidence="2">
    <location>
        <begin position="105"/>
        <end position="140"/>
    </location>
</feature>
<proteinExistence type="predicted"/>
<dbReference type="SUPFAM" id="SSF50729">
    <property type="entry name" value="PH domain-like"/>
    <property type="match status" value="1"/>
</dbReference>
<gene>
    <name evidence="4" type="ORF">P4O66_006068</name>
</gene>
<keyword evidence="5" id="KW-1185">Reference proteome</keyword>
<dbReference type="Pfam" id="PF17838">
    <property type="entry name" value="PH_16"/>
    <property type="match status" value="1"/>
</dbReference>
<sequence>MNVRPPASTLDRSVDTPLALLPDAPPLEEDTVLCFSQTYNKALYVISTSERQIYELVAGTSSEKNTWKNLLEKTISSASGGIEATEQGSTAPSAVLRLHGNQVGRLDGSLSEESGSIERDSQSDDENVLTPTIPTDQSEAYMHTGGQGYVGGQAKVADAALQD</sequence>
<dbReference type="Gene3D" id="2.30.29.30">
    <property type="entry name" value="Pleckstrin-homology domain (PH domain)/Phosphotyrosine-binding domain (PTB)"/>
    <property type="match status" value="1"/>
</dbReference>
<dbReference type="GO" id="GO:0005085">
    <property type="term" value="F:guanyl-nucleotide exchange factor activity"/>
    <property type="evidence" value="ECO:0007669"/>
    <property type="project" value="UniProtKB-KW"/>
</dbReference>
<protein>
    <recommendedName>
        <fullName evidence="3">ARHGEF1-like PH domain-containing protein</fullName>
    </recommendedName>
</protein>
<evidence type="ECO:0000256" key="1">
    <source>
        <dbReference type="ARBA" id="ARBA00022658"/>
    </source>
</evidence>
<name>A0AAD8YQ98_9TELE</name>
<keyword evidence="1" id="KW-0344">Guanine-nucleotide releasing factor</keyword>
<comment type="caution">
    <text evidence="4">The sequence shown here is derived from an EMBL/GenBank/DDBJ whole genome shotgun (WGS) entry which is preliminary data.</text>
</comment>
<dbReference type="EMBL" id="JAROKS010001003">
    <property type="protein sequence ID" value="KAK1783894.1"/>
    <property type="molecule type" value="Genomic_DNA"/>
</dbReference>
<dbReference type="Proteomes" id="UP001239994">
    <property type="component" value="Unassembled WGS sequence"/>
</dbReference>
<feature type="domain" description="ARHGEF1-like PH" evidence="3">
    <location>
        <begin position="39"/>
        <end position="75"/>
    </location>
</feature>
<dbReference type="GO" id="GO:0005737">
    <property type="term" value="C:cytoplasm"/>
    <property type="evidence" value="ECO:0007669"/>
    <property type="project" value="TreeGrafter"/>
</dbReference>